<comment type="caution">
    <text evidence="1">The sequence shown here is derived from an EMBL/GenBank/DDBJ whole genome shotgun (WGS) entry which is preliminary data.</text>
</comment>
<name>A0AAW2J2C7_9LAMI</name>
<reference evidence="1" key="2">
    <citation type="journal article" date="2024" name="Plant">
        <title>Genomic evolution and insights into agronomic trait innovations of Sesamum species.</title>
        <authorList>
            <person name="Miao H."/>
            <person name="Wang L."/>
            <person name="Qu L."/>
            <person name="Liu H."/>
            <person name="Sun Y."/>
            <person name="Le M."/>
            <person name="Wang Q."/>
            <person name="Wei S."/>
            <person name="Zheng Y."/>
            <person name="Lin W."/>
            <person name="Duan Y."/>
            <person name="Cao H."/>
            <person name="Xiong S."/>
            <person name="Wang X."/>
            <person name="Wei L."/>
            <person name="Li C."/>
            <person name="Ma Q."/>
            <person name="Ju M."/>
            <person name="Zhao R."/>
            <person name="Li G."/>
            <person name="Mu C."/>
            <person name="Tian Q."/>
            <person name="Mei H."/>
            <person name="Zhang T."/>
            <person name="Gao T."/>
            <person name="Zhang H."/>
        </authorList>
    </citation>
    <scope>NUCLEOTIDE SEQUENCE</scope>
    <source>
        <strain evidence="1">G01</strain>
    </source>
</reference>
<accession>A0AAW2J2C7</accession>
<dbReference type="AlphaFoldDB" id="A0AAW2J2C7"/>
<dbReference type="EMBL" id="JACGWK010001427">
    <property type="protein sequence ID" value="KAL0288824.1"/>
    <property type="molecule type" value="Genomic_DNA"/>
</dbReference>
<sequence>MTIPTSHFSQLTTWPTNLLKLDGRPTSPANETQLQYLVQVSIGSSMPNLEVLDLGVGFVAAKLMRIPTPRVNLSIRGHFIVTLKFRSISELIQLPFDHPFQQEGMEITSLGISPIPSTES</sequence>
<gene>
    <name evidence="1" type="ORF">Sangu_2641100</name>
</gene>
<protein>
    <submittedName>
        <fullName evidence="1">Uncharacterized protein</fullName>
    </submittedName>
</protein>
<evidence type="ECO:0000313" key="1">
    <source>
        <dbReference type="EMBL" id="KAL0288824.1"/>
    </source>
</evidence>
<proteinExistence type="predicted"/>
<organism evidence="1">
    <name type="scientific">Sesamum angustifolium</name>
    <dbReference type="NCBI Taxonomy" id="2727405"/>
    <lineage>
        <taxon>Eukaryota</taxon>
        <taxon>Viridiplantae</taxon>
        <taxon>Streptophyta</taxon>
        <taxon>Embryophyta</taxon>
        <taxon>Tracheophyta</taxon>
        <taxon>Spermatophyta</taxon>
        <taxon>Magnoliopsida</taxon>
        <taxon>eudicotyledons</taxon>
        <taxon>Gunneridae</taxon>
        <taxon>Pentapetalae</taxon>
        <taxon>asterids</taxon>
        <taxon>lamiids</taxon>
        <taxon>Lamiales</taxon>
        <taxon>Pedaliaceae</taxon>
        <taxon>Sesamum</taxon>
    </lineage>
</organism>
<reference evidence="1" key="1">
    <citation type="submission" date="2020-06" db="EMBL/GenBank/DDBJ databases">
        <authorList>
            <person name="Li T."/>
            <person name="Hu X."/>
            <person name="Zhang T."/>
            <person name="Song X."/>
            <person name="Zhang H."/>
            <person name="Dai N."/>
            <person name="Sheng W."/>
            <person name="Hou X."/>
            <person name="Wei L."/>
        </authorList>
    </citation>
    <scope>NUCLEOTIDE SEQUENCE</scope>
    <source>
        <strain evidence="1">G01</strain>
        <tissue evidence="1">Leaf</tissue>
    </source>
</reference>